<name>J9FVA8_9ZZZZ</name>
<evidence type="ECO:0000313" key="1">
    <source>
        <dbReference type="EMBL" id="EJW93512.1"/>
    </source>
</evidence>
<reference evidence="1" key="1">
    <citation type="journal article" date="2012" name="PLoS ONE">
        <title>Gene sets for utilization of primary and secondary nutrition supplies in the distal gut of endangered iberian lynx.</title>
        <authorList>
            <person name="Alcaide M."/>
            <person name="Messina E."/>
            <person name="Richter M."/>
            <person name="Bargiela R."/>
            <person name="Peplies J."/>
            <person name="Huws S.A."/>
            <person name="Newbold C.J."/>
            <person name="Golyshin P.N."/>
            <person name="Simon M.A."/>
            <person name="Lopez G."/>
            <person name="Yakimov M.M."/>
            <person name="Ferrer M."/>
        </authorList>
    </citation>
    <scope>NUCLEOTIDE SEQUENCE</scope>
</reference>
<organism evidence="1">
    <name type="scientific">gut metagenome</name>
    <dbReference type="NCBI Taxonomy" id="749906"/>
    <lineage>
        <taxon>unclassified sequences</taxon>
        <taxon>metagenomes</taxon>
        <taxon>organismal metagenomes</taxon>
    </lineage>
</organism>
<dbReference type="AlphaFoldDB" id="J9FVA8"/>
<dbReference type="EMBL" id="AMCI01006927">
    <property type="protein sequence ID" value="EJW93512.1"/>
    <property type="molecule type" value="Genomic_DNA"/>
</dbReference>
<proteinExistence type="predicted"/>
<sequence length="62" mass="7791">MDENRCKRELYSFHVQFNRRQRRRKCIEQCICLHLRNGSDLSSLYKECGRQYQMQRRRHSEI</sequence>
<comment type="caution">
    <text evidence="1">The sequence shown here is derived from an EMBL/GenBank/DDBJ whole genome shotgun (WGS) entry which is preliminary data.</text>
</comment>
<accession>J9FVA8</accession>
<protein>
    <submittedName>
        <fullName evidence="1">Uncharacterized protein</fullName>
    </submittedName>
</protein>
<gene>
    <name evidence="1" type="ORF">EVA_18381</name>
</gene>